<dbReference type="Pfam" id="PF09994">
    <property type="entry name" value="T6SS_Tle1-like_cat"/>
    <property type="match status" value="1"/>
</dbReference>
<dbReference type="Gene3D" id="3.40.50.300">
    <property type="entry name" value="P-loop containing nucleotide triphosphate hydrolases"/>
    <property type="match status" value="1"/>
</dbReference>
<keyword evidence="5" id="KW-1185">Reference proteome</keyword>
<accession>A0AAJ0CGF4</accession>
<dbReference type="Proteomes" id="UP001251528">
    <property type="component" value="Unassembled WGS sequence"/>
</dbReference>
<dbReference type="EMBL" id="JASWJB010000356">
    <property type="protein sequence ID" value="KAK2591187.1"/>
    <property type="molecule type" value="Genomic_DNA"/>
</dbReference>
<feature type="compositionally biased region" description="Acidic residues" evidence="1">
    <location>
        <begin position="1163"/>
        <end position="1173"/>
    </location>
</feature>
<dbReference type="InterPro" id="IPR027417">
    <property type="entry name" value="P-loop_NTPase"/>
</dbReference>
<comment type="caution">
    <text evidence="4">The sequence shown here is derived from an EMBL/GenBank/DDBJ whole genome shotgun (WGS) entry which is preliminary data.</text>
</comment>
<dbReference type="PANTHER" id="PTHR33840">
    <property type="match status" value="1"/>
</dbReference>
<name>A0AAJ0CGF4_9HYPO</name>
<dbReference type="InterPro" id="IPR018712">
    <property type="entry name" value="Tle1-like_cat"/>
</dbReference>
<evidence type="ECO:0000313" key="5">
    <source>
        <dbReference type="Proteomes" id="UP001251528"/>
    </source>
</evidence>
<proteinExistence type="predicted"/>
<dbReference type="GO" id="GO:0005525">
    <property type="term" value="F:GTP binding"/>
    <property type="evidence" value="ECO:0007669"/>
    <property type="project" value="InterPro"/>
</dbReference>
<sequence length="1173" mass="129714">MNDKTSRTRVVACIDGTWFDDDGQCGNGNASSIHRLARSTKKGIIKNDDGSVVKQIVKYFSGTGLQKPARHKVNDDVSAEGYKDQVQAVYSFCHDNVESSDDEVWLFGFSRGAYVARVVALFLENPLLYDRFEVPVERGWRSRIKGFRPKSLRTIQDLRAGPWEAGGDSKCVCVHFLGLFDTIMPTNAGLDVAAESPAMHTRHALGLNEKRKSHSPLRFKFAPGDSASSNKDWVEAWFAGAHTDIGGGELHDGLSLYPLQWMLVEAKTHGLELTNNSSFDLLRPAQNKSPLDMVFPLPEPHPTLAQDGSIVPEQSNHPEPWAFIYGNDIKITMYDIRSTHNHGENKKPPPLRIQNRRGPPAAKHFVRLNEKPGHTSGTRQVFEGDQFGRLLGYSSTSSSGAIIHPSVYFLLDSHAHLKLRRGLKDVQHHLLKFRQNAALHYVQDSIDPWIRHEFQATVGCCRILVCGNTGVGKSTLLNCVFGMPLARESSSRCIKQNINQEFETEMHPGIILHDSEGFQSGAVNEVMAFKQFLKKRSSNRDHSQQLHAIWLCILTEEVRPVQVALSNVLEKVAEMAAHIPIVIVGTKKDRYCRAEQEAEETVLPRREELFKHEFEHHSDTRHFWSKLNVQYTFVSYDDPKSIQRLIHLTMASLDSSAELGLVAAQVQDIDVKIEQAVDKTFEVLRSTMITATVGLGSGMVSIASTPTLSRVLCHKIAYGCFGIPKEFLEGISTTLNRIVWANLAGFMTRGLVQIGSLGLGVKMLKGVALLDAPAAARMLVKCACDLILILDQAFRDGGKSLNLDKIGDVSTMYARSSIKDGPAVGKSRRKAVHEDVNNTFTLSSRGQSATYRLDPKYRMGVEAIIKRWRWKDDGGTWNKTETATVKNINGKKVVSGSPKEEDDPDLLDRPEQPPRKPMPGSAPKPIGRRGSRKAPAPIKPRTNITADPKDKRAKPERPGSATGQGRTSTSNQAGRGRRQQPSGRKRVVRRPTEPRDEAGTNDQTTPSDILVGLNVVADLGGTGYDIFSSVNTKEPPALNETNTAEPSTEDKASGSDDIWKNGAPDTQTIVPTVPAEPDAVEAGQCPGVDETLGQDKTCDETEESGSLRETEGEEDAEDSDFEDEMATASQYTEDGEYLDPDEQTEMASEGSEDDEDLRRINADFEEDIYDDCD</sequence>
<evidence type="ECO:0000259" key="2">
    <source>
        <dbReference type="Pfam" id="PF01926"/>
    </source>
</evidence>
<evidence type="ECO:0000256" key="1">
    <source>
        <dbReference type="SAM" id="MobiDB-lite"/>
    </source>
</evidence>
<feature type="region of interest" description="Disordered" evidence="1">
    <location>
        <begin position="888"/>
        <end position="1173"/>
    </location>
</feature>
<protein>
    <recommendedName>
        <fullName evidence="6">DUF2235 domain-containing protein</fullName>
    </recommendedName>
</protein>
<evidence type="ECO:0008006" key="6">
    <source>
        <dbReference type="Google" id="ProtNLM"/>
    </source>
</evidence>
<dbReference type="PANTHER" id="PTHR33840:SF1">
    <property type="entry name" value="TLE1 PHOSPHOLIPASE DOMAIN-CONTAINING PROTEIN"/>
    <property type="match status" value="1"/>
</dbReference>
<reference evidence="4" key="1">
    <citation type="submission" date="2023-06" db="EMBL/GenBank/DDBJ databases">
        <title>Conoideocrella luteorostrata (Hypocreales: Clavicipitaceae), a potential biocontrol fungus for elongate hemlock scale in United States Christmas tree production areas.</title>
        <authorList>
            <person name="Barrett H."/>
            <person name="Lovett B."/>
            <person name="Macias A.M."/>
            <person name="Stajich J.E."/>
            <person name="Kasson M.T."/>
        </authorList>
    </citation>
    <scope>NUCLEOTIDE SEQUENCE</scope>
    <source>
        <strain evidence="4">ARSEF 14590</strain>
    </source>
</reference>
<dbReference type="CDD" id="cd00882">
    <property type="entry name" value="Ras_like_GTPase"/>
    <property type="match status" value="1"/>
</dbReference>
<feature type="compositionally biased region" description="Basic residues" evidence="1">
    <location>
        <begin position="975"/>
        <end position="989"/>
    </location>
</feature>
<feature type="compositionally biased region" description="Basic and acidic residues" evidence="1">
    <location>
        <begin position="947"/>
        <end position="957"/>
    </location>
</feature>
<organism evidence="4 5">
    <name type="scientific">Conoideocrella luteorostrata</name>
    <dbReference type="NCBI Taxonomy" id="1105319"/>
    <lineage>
        <taxon>Eukaryota</taxon>
        <taxon>Fungi</taxon>
        <taxon>Dikarya</taxon>
        <taxon>Ascomycota</taxon>
        <taxon>Pezizomycotina</taxon>
        <taxon>Sordariomycetes</taxon>
        <taxon>Hypocreomycetidae</taxon>
        <taxon>Hypocreales</taxon>
        <taxon>Clavicipitaceae</taxon>
        <taxon>Conoideocrella</taxon>
    </lineage>
</organism>
<feature type="domain" description="G" evidence="2">
    <location>
        <begin position="462"/>
        <end position="586"/>
    </location>
</feature>
<feature type="compositionally biased region" description="Acidic residues" evidence="1">
    <location>
        <begin position="1111"/>
        <end position="1125"/>
    </location>
</feature>
<feature type="region of interest" description="Disordered" evidence="1">
    <location>
        <begin position="339"/>
        <end position="359"/>
    </location>
</feature>
<dbReference type="AlphaFoldDB" id="A0AAJ0CGF4"/>
<feature type="compositionally biased region" description="Basic and acidic residues" evidence="1">
    <location>
        <begin position="1048"/>
        <end position="1059"/>
    </location>
</feature>
<evidence type="ECO:0000313" key="4">
    <source>
        <dbReference type="EMBL" id="KAK2591187.1"/>
    </source>
</evidence>
<feature type="domain" description="T6SS Phospholipase effector Tle1-like catalytic" evidence="3">
    <location>
        <begin position="9"/>
        <end position="264"/>
    </location>
</feature>
<gene>
    <name evidence="4" type="ORF">QQS21_011121</name>
</gene>
<dbReference type="Pfam" id="PF01926">
    <property type="entry name" value="MMR_HSR1"/>
    <property type="match status" value="1"/>
</dbReference>
<dbReference type="SUPFAM" id="SSF52540">
    <property type="entry name" value="P-loop containing nucleoside triphosphate hydrolases"/>
    <property type="match status" value="1"/>
</dbReference>
<evidence type="ECO:0000259" key="3">
    <source>
        <dbReference type="Pfam" id="PF09994"/>
    </source>
</evidence>
<feature type="compositionally biased region" description="Polar residues" evidence="1">
    <location>
        <begin position="961"/>
        <end position="973"/>
    </location>
</feature>
<feature type="compositionally biased region" description="Acidic residues" evidence="1">
    <location>
        <begin position="1133"/>
        <end position="1155"/>
    </location>
</feature>
<dbReference type="InterPro" id="IPR006073">
    <property type="entry name" value="GTP-bd"/>
</dbReference>